<evidence type="ECO:0000313" key="2">
    <source>
        <dbReference type="EMBL" id="ACY98165.1"/>
    </source>
</evidence>
<feature type="domain" description="HTH marR-type" evidence="1">
    <location>
        <begin position="31"/>
        <end position="164"/>
    </location>
</feature>
<sequence>MHRHRPPHFTSEVRVIAAVRLCQDLHMPEPDERLYFLLQRAAHRLRTIADRRCLAVAGITTAQLGALLAVHDRPGITQQQLARTLGLRESAVTALVARLIAADLIIRDPHPHEHRAVALHLSERGAATLRAVRPEIDRFNAELRAVLGDTAFTQTAIALNKLAYGDSDPV</sequence>
<name>D1A4Z6_THECD</name>
<proteinExistence type="predicted"/>
<evidence type="ECO:0000259" key="1">
    <source>
        <dbReference type="PROSITE" id="PS50995"/>
    </source>
</evidence>
<dbReference type="SUPFAM" id="SSF46785">
    <property type="entry name" value="Winged helix' DNA-binding domain"/>
    <property type="match status" value="1"/>
</dbReference>
<dbReference type="STRING" id="471852.Tcur_2611"/>
<dbReference type="SMART" id="SM00347">
    <property type="entry name" value="HTH_MARR"/>
    <property type="match status" value="1"/>
</dbReference>
<dbReference type="eggNOG" id="COG1846">
    <property type="taxonomic scope" value="Bacteria"/>
</dbReference>
<dbReference type="PANTHER" id="PTHR33164">
    <property type="entry name" value="TRANSCRIPTIONAL REGULATOR, MARR FAMILY"/>
    <property type="match status" value="1"/>
</dbReference>
<keyword evidence="3" id="KW-1185">Reference proteome</keyword>
<organism evidence="2 3">
    <name type="scientific">Thermomonospora curvata (strain ATCC 19995 / DSM 43183 / JCM 3096 / KCTC 9072 / NBRC 15933 / NCIMB 10081 / Henssen B9)</name>
    <dbReference type="NCBI Taxonomy" id="471852"/>
    <lineage>
        <taxon>Bacteria</taxon>
        <taxon>Bacillati</taxon>
        <taxon>Actinomycetota</taxon>
        <taxon>Actinomycetes</taxon>
        <taxon>Streptosporangiales</taxon>
        <taxon>Thermomonosporaceae</taxon>
        <taxon>Thermomonospora</taxon>
    </lineage>
</organism>
<dbReference type="InterPro" id="IPR036390">
    <property type="entry name" value="WH_DNA-bd_sf"/>
</dbReference>
<dbReference type="PANTHER" id="PTHR33164:SF43">
    <property type="entry name" value="HTH-TYPE TRANSCRIPTIONAL REPRESSOR YETL"/>
    <property type="match status" value="1"/>
</dbReference>
<dbReference type="GO" id="GO:0003700">
    <property type="term" value="F:DNA-binding transcription factor activity"/>
    <property type="evidence" value="ECO:0007669"/>
    <property type="project" value="InterPro"/>
</dbReference>
<dbReference type="KEGG" id="tcu:Tcur_2611"/>
<dbReference type="InterPro" id="IPR036388">
    <property type="entry name" value="WH-like_DNA-bd_sf"/>
</dbReference>
<dbReference type="EMBL" id="CP001738">
    <property type="protein sequence ID" value="ACY98165.1"/>
    <property type="molecule type" value="Genomic_DNA"/>
</dbReference>
<evidence type="ECO:0000313" key="3">
    <source>
        <dbReference type="Proteomes" id="UP000001918"/>
    </source>
</evidence>
<dbReference type="Proteomes" id="UP000001918">
    <property type="component" value="Chromosome"/>
</dbReference>
<protein>
    <submittedName>
        <fullName evidence="2">Transcriptional regulator, MarR family</fullName>
    </submittedName>
</protein>
<dbReference type="Gene3D" id="1.10.10.10">
    <property type="entry name" value="Winged helix-like DNA-binding domain superfamily/Winged helix DNA-binding domain"/>
    <property type="match status" value="1"/>
</dbReference>
<dbReference type="GO" id="GO:0006950">
    <property type="term" value="P:response to stress"/>
    <property type="evidence" value="ECO:0007669"/>
    <property type="project" value="TreeGrafter"/>
</dbReference>
<dbReference type="InterPro" id="IPR039422">
    <property type="entry name" value="MarR/SlyA-like"/>
</dbReference>
<dbReference type="HOGENOM" id="CLU_083287_18_4_11"/>
<accession>D1A4Z6</accession>
<reference evidence="2 3" key="1">
    <citation type="journal article" date="2011" name="Stand. Genomic Sci.">
        <title>Complete genome sequence of Thermomonospora curvata type strain (B9).</title>
        <authorList>
            <person name="Chertkov O."/>
            <person name="Sikorski J."/>
            <person name="Nolan M."/>
            <person name="Lapidus A."/>
            <person name="Lucas S."/>
            <person name="Del Rio T.G."/>
            <person name="Tice H."/>
            <person name="Cheng J.F."/>
            <person name="Goodwin L."/>
            <person name="Pitluck S."/>
            <person name="Liolios K."/>
            <person name="Ivanova N."/>
            <person name="Mavromatis K."/>
            <person name="Mikhailova N."/>
            <person name="Ovchinnikova G."/>
            <person name="Pati A."/>
            <person name="Chen A."/>
            <person name="Palaniappan K."/>
            <person name="Djao O.D."/>
            <person name="Land M."/>
            <person name="Hauser L."/>
            <person name="Chang Y.J."/>
            <person name="Jeffries C.D."/>
            <person name="Brettin T."/>
            <person name="Han C."/>
            <person name="Detter J.C."/>
            <person name="Rohde M."/>
            <person name="Goker M."/>
            <person name="Woyke T."/>
            <person name="Bristow J."/>
            <person name="Eisen J.A."/>
            <person name="Markowitz V."/>
            <person name="Hugenholtz P."/>
            <person name="Klenk H.P."/>
            <person name="Kyrpides N.C."/>
        </authorList>
    </citation>
    <scope>NUCLEOTIDE SEQUENCE [LARGE SCALE GENOMIC DNA]</scope>
    <source>
        <strain evidence="3">ATCC 19995 / DSM 43183 / JCM 3096 / KCTC 9072 / NBRC 15933 / NCIMB 10081 / Henssen B9</strain>
    </source>
</reference>
<dbReference type="Pfam" id="PF12802">
    <property type="entry name" value="MarR_2"/>
    <property type="match status" value="1"/>
</dbReference>
<dbReference type="PROSITE" id="PS50995">
    <property type="entry name" value="HTH_MARR_2"/>
    <property type="match status" value="1"/>
</dbReference>
<gene>
    <name evidence="2" type="ordered locus">Tcur_2611</name>
</gene>
<dbReference type="AlphaFoldDB" id="D1A4Z6"/>
<dbReference type="InterPro" id="IPR000835">
    <property type="entry name" value="HTH_MarR-typ"/>
</dbReference>